<dbReference type="Gene3D" id="3.30.9.10">
    <property type="entry name" value="D-Amino Acid Oxidase, subunit A, domain 2"/>
    <property type="match status" value="1"/>
</dbReference>
<dbReference type="EMBL" id="BSDZ01000024">
    <property type="protein sequence ID" value="GLI65689.1"/>
    <property type="molecule type" value="Genomic_DNA"/>
</dbReference>
<dbReference type="PANTHER" id="PTHR10961:SF7">
    <property type="entry name" value="FAD DEPENDENT OXIDOREDUCTASE DOMAIN-CONTAINING PROTEIN"/>
    <property type="match status" value="1"/>
</dbReference>
<evidence type="ECO:0000313" key="9">
    <source>
        <dbReference type="Proteomes" id="UP001165090"/>
    </source>
</evidence>
<reference evidence="8 9" key="1">
    <citation type="journal article" date="2023" name="IScience">
        <title>Expanded male sex-determining region conserved during the evolution of homothallism in the green alga Volvox.</title>
        <authorList>
            <person name="Yamamoto K."/>
            <person name="Matsuzaki R."/>
            <person name="Mahakham W."/>
            <person name="Heman W."/>
            <person name="Sekimoto H."/>
            <person name="Kawachi M."/>
            <person name="Minakuchi Y."/>
            <person name="Toyoda A."/>
            <person name="Nozaki H."/>
        </authorList>
    </citation>
    <scope>NUCLEOTIDE SEQUENCE [LARGE SCALE GENOMIC DNA]</scope>
    <source>
        <strain evidence="8 9">NIES-4468</strain>
    </source>
</reference>
<dbReference type="Proteomes" id="UP001165090">
    <property type="component" value="Unassembled WGS sequence"/>
</dbReference>
<proteinExistence type="inferred from homology"/>
<keyword evidence="4" id="KW-0274">FAD</keyword>
<keyword evidence="5" id="KW-0560">Oxidoreductase</keyword>
<dbReference type="InterPro" id="IPR045170">
    <property type="entry name" value="MTOX"/>
</dbReference>
<dbReference type="Pfam" id="PF01266">
    <property type="entry name" value="DAO"/>
    <property type="match status" value="1"/>
</dbReference>
<evidence type="ECO:0000256" key="1">
    <source>
        <dbReference type="ARBA" id="ARBA00001974"/>
    </source>
</evidence>
<dbReference type="InterPro" id="IPR006076">
    <property type="entry name" value="FAD-dep_OxRdtase"/>
</dbReference>
<dbReference type="SUPFAM" id="SSF51905">
    <property type="entry name" value="FAD/NAD(P)-binding domain"/>
    <property type="match status" value="1"/>
</dbReference>
<keyword evidence="9" id="KW-1185">Reference proteome</keyword>
<comment type="cofactor">
    <cofactor evidence="1">
        <name>FAD</name>
        <dbReference type="ChEBI" id="CHEBI:57692"/>
    </cofactor>
</comment>
<name>A0ABQ5S8D2_9CHLO</name>
<comment type="similarity">
    <text evidence="2">Belongs to the MSOX/MTOX family.</text>
</comment>
<feature type="domain" description="FAD dependent oxidoreductase" evidence="7">
    <location>
        <begin position="86"/>
        <end position="335"/>
    </location>
</feature>
<feature type="region of interest" description="Disordered" evidence="6">
    <location>
        <begin position="46"/>
        <end position="67"/>
    </location>
</feature>
<protein>
    <recommendedName>
        <fullName evidence="7">FAD dependent oxidoreductase domain-containing protein</fullName>
    </recommendedName>
</protein>
<evidence type="ECO:0000256" key="2">
    <source>
        <dbReference type="ARBA" id="ARBA00010989"/>
    </source>
</evidence>
<evidence type="ECO:0000259" key="7">
    <source>
        <dbReference type="Pfam" id="PF01266"/>
    </source>
</evidence>
<dbReference type="InterPro" id="IPR036188">
    <property type="entry name" value="FAD/NAD-bd_sf"/>
</dbReference>
<evidence type="ECO:0000256" key="4">
    <source>
        <dbReference type="ARBA" id="ARBA00022827"/>
    </source>
</evidence>
<evidence type="ECO:0000256" key="6">
    <source>
        <dbReference type="SAM" id="MobiDB-lite"/>
    </source>
</evidence>
<evidence type="ECO:0000256" key="3">
    <source>
        <dbReference type="ARBA" id="ARBA00022630"/>
    </source>
</evidence>
<evidence type="ECO:0000313" key="8">
    <source>
        <dbReference type="EMBL" id="GLI65689.1"/>
    </source>
</evidence>
<keyword evidence="3" id="KW-0285">Flavoprotein</keyword>
<feature type="region of interest" description="Disordered" evidence="6">
    <location>
        <begin position="576"/>
        <end position="602"/>
    </location>
</feature>
<evidence type="ECO:0000256" key="5">
    <source>
        <dbReference type="ARBA" id="ARBA00023002"/>
    </source>
</evidence>
<sequence>MFDVMSRFRQPGTGGRQVHGISGCGQLVPSRQTGWVLSCTNSIPIRTSTSSSASRSPATNAAGGRNAGGVSFSSAASTVLERRAADVAVLGSSCIAFAAAYSLARRGKKVVLIPDLGITAAYSPGEMYRPLHLPHPDAAMVSLSAEAAAYWRGLQAQTSGSGRQVVSETRSLDLSPLRRTIRAVRGAEGATQVQEGVEEVHGRLQDACKAAGARLGSLRGEELSALFPPLRLSGGEVGMLQPDGGVLDSSATQDLLITRGVRQQAGGLMLRDRLVLRGWRDEGSHFVIRASGSLAPGALSFFEVEQVLLAPEGWPRQALRLFGADAELQVVQTSSAMCAGTTELSSVPIWRHFGGPRFASGDGGSGSGCRGKSSMDGPEELLVVSGFPAQLASRGSSSASFKLGLCLPDARSGVGDVAARGGSGGCNWGCDPWVWQPGAPDRPGLLSAHRQANRLLRGVGPPVLQPPRFLSAPYGAAAAVTPALVSDVHNEWGDVALHTATRDGWPVLGFLPGMEPGRFVFACTASCCDGSGNGHTANVTTDAAAMPAAGMAAACLAAAGDGRRGRSVQSTPFESAFRSDAGTRGVQHQQSGSQQNHGKEQEEGQLMVGGWLLNGRPVLHDGYQLSPLLAKMAVDLLCGAARLAEVDSERVSLDRPALGAHARTEKGSFDPWDGLRWWQDGSGFQREAEAEAAKGKGMDVAEALEWAEAVVRGAKMLGRDAAELEEDAKALRSVRDPKALGKKSL</sequence>
<dbReference type="PANTHER" id="PTHR10961">
    <property type="entry name" value="PEROXISOMAL SARCOSINE OXIDASE"/>
    <property type="match status" value="1"/>
</dbReference>
<feature type="compositionally biased region" description="Low complexity" evidence="6">
    <location>
        <begin position="587"/>
        <end position="596"/>
    </location>
</feature>
<organism evidence="8 9">
    <name type="scientific">Volvox africanus</name>
    <dbReference type="NCBI Taxonomy" id="51714"/>
    <lineage>
        <taxon>Eukaryota</taxon>
        <taxon>Viridiplantae</taxon>
        <taxon>Chlorophyta</taxon>
        <taxon>core chlorophytes</taxon>
        <taxon>Chlorophyceae</taxon>
        <taxon>CS clade</taxon>
        <taxon>Chlamydomonadales</taxon>
        <taxon>Volvocaceae</taxon>
        <taxon>Volvox</taxon>
    </lineage>
</organism>
<gene>
    <name evidence="8" type="ORF">VaNZ11_009296</name>
</gene>
<feature type="compositionally biased region" description="Low complexity" evidence="6">
    <location>
        <begin position="46"/>
        <end position="64"/>
    </location>
</feature>
<comment type="caution">
    <text evidence="8">The sequence shown here is derived from an EMBL/GenBank/DDBJ whole genome shotgun (WGS) entry which is preliminary data.</text>
</comment>
<accession>A0ABQ5S8D2</accession>